<evidence type="ECO:0000313" key="3">
    <source>
        <dbReference type="Proteomes" id="UP000253941"/>
    </source>
</evidence>
<dbReference type="PANTHER" id="PTHR42695">
    <property type="entry name" value="GLUTAMINE AMIDOTRANSFERASE YLR126C-RELATED"/>
    <property type="match status" value="1"/>
</dbReference>
<dbReference type="AlphaFoldDB" id="A0A369T7C3"/>
<dbReference type="Gene3D" id="3.40.50.880">
    <property type="match status" value="1"/>
</dbReference>
<keyword evidence="2" id="KW-0808">Transferase</keyword>
<accession>A0A369T7C3</accession>
<dbReference type="Pfam" id="PF00117">
    <property type="entry name" value="GATase"/>
    <property type="match status" value="1"/>
</dbReference>
<keyword evidence="3" id="KW-1185">Reference proteome</keyword>
<gene>
    <name evidence="2" type="ORF">DRB17_14080</name>
</gene>
<dbReference type="GO" id="GO:0005829">
    <property type="term" value="C:cytosol"/>
    <property type="evidence" value="ECO:0007669"/>
    <property type="project" value="TreeGrafter"/>
</dbReference>
<organism evidence="2 3">
    <name type="scientific">Ferruginivarius sediminum</name>
    <dbReference type="NCBI Taxonomy" id="2661937"/>
    <lineage>
        <taxon>Bacteria</taxon>
        <taxon>Pseudomonadati</taxon>
        <taxon>Pseudomonadota</taxon>
        <taxon>Alphaproteobacteria</taxon>
        <taxon>Rhodospirillales</taxon>
        <taxon>Rhodospirillaceae</taxon>
        <taxon>Ferruginivarius</taxon>
    </lineage>
</organism>
<dbReference type="SUPFAM" id="SSF52317">
    <property type="entry name" value="Class I glutamine amidotransferase-like"/>
    <property type="match status" value="1"/>
</dbReference>
<reference evidence="2 3" key="1">
    <citation type="submission" date="2018-07" db="EMBL/GenBank/DDBJ databases">
        <title>Venubactetium sediminum gen. nov., sp. nov., isolated from a marine solar saltern.</title>
        <authorList>
            <person name="Wang S."/>
        </authorList>
    </citation>
    <scope>NUCLEOTIDE SEQUENCE [LARGE SCALE GENOMIC DNA]</scope>
    <source>
        <strain evidence="2 3">WD2A32</strain>
    </source>
</reference>
<dbReference type="InterPro" id="IPR044992">
    <property type="entry name" value="ChyE-like"/>
</dbReference>
<comment type="caution">
    <text evidence="2">The sequence shown here is derived from an EMBL/GenBank/DDBJ whole genome shotgun (WGS) entry which is preliminary data.</text>
</comment>
<evidence type="ECO:0000259" key="1">
    <source>
        <dbReference type="Pfam" id="PF00117"/>
    </source>
</evidence>
<protein>
    <submittedName>
        <fullName evidence="2">Glutamine amidotransferase</fullName>
    </submittedName>
</protein>
<proteinExistence type="predicted"/>
<dbReference type="InterPro" id="IPR017926">
    <property type="entry name" value="GATASE"/>
</dbReference>
<keyword evidence="2" id="KW-0315">Glutamine amidotransferase</keyword>
<dbReference type="InterPro" id="IPR029062">
    <property type="entry name" value="Class_I_gatase-like"/>
</dbReference>
<evidence type="ECO:0000313" key="2">
    <source>
        <dbReference type="EMBL" id="RDD61210.1"/>
    </source>
</evidence>
<feature type="domain" description="Glutamine amidotransferase" evidence="1">
    <location>
        <begin position="40"/>
        <end position="179"/>
    </location>
</feature>
<dbReference type="GO" id="GO:0016740">
    <property type="term" value="F:transferase activity"/>
    <property type="evidence" value="ECO:0007669"/>
    <property type="project" value="UniProtKB-KW"/>
</dbReference>
<dbReference type="CDD" id="cd01741">
    <property type="entry name" value="GATase1_1"/>
    <property type="match status" value="1"/>
</dbReference>
<dbReference type="PRINTS" id="PR00096">
    <property type="entry name" value="GATASE"/>
</dbReference>
<dbReference type="PROSITE" id="PS51273">
    <property type="entry name" value="GATASE_TYPE_1"/>
    <property type="match status" value="1"/>
</dbReference>
<dbReference type="RefSeq" id="WP_114582854.1">
    <property type="nucleotide sequence ID" value="NZ_QPMH01000014.1"/>
</dbReference>
<name>A0A369T7C3_9PROT</name>
<dbReference type="EMBL" id="QPMH01000014">
    <property type="protein sequence ID" value="RDD61210.1"/>
    <property type="molecule type" value="Genomic_DNA"/>
</dbReference>
<dbReference type="PANTHER" id="PTHR42695:SF5">
    <property type="entry name" value="GLUTAMINE AMIDOTRANSFERASE YLR126C-RELATED"/>
    <property type="match status" value="1"/>
</dbReference>
<dbReference type="Proteomes" id="UP000253941">
    <property type="component" value="Unassembled WGS sequence"/>
</dbReference>
<sequence length="233" mass="26224">MSGKVLQIIQMDSARDDRVSRWLTRHGYELDRRLVAKGDPLPSARSDYDAVVVYGGPQSANEVEEKPYLQDEIDFIRDWTAQDRPFLGLCLGAQLLARAYDGKVERHPEGLHEIGYVQVTPTPAGRDLFPAPMHVYHWHTEGFEVPDEGELLAEGPVYPNQAFRIGDNAYGLQFHPETTVPIFTSWMAEAGHMLEAPGAQPREEQFRLATQHDAPLAEWLDGFMSRLLNGRAG</sequence>